<proteinExistence type="predicted"/>
<keyword evidence="2" id="KW-1185">Reference proteome</keyword>
<name>A0A239AZ35_9BACT</name>
<protein>
    <submittedName>
        <fullName evidence="1">Uncharacterized protein</fullName>
    </submittedName>
</protein>
<evidence type="ECO:0000313" key="1">
    <source>
        <dbReference type="EMBL" id="SNS00284.1"/>
    </source>
</evidence>
<sequence length="120" mass="12353">MDYAAKAASAEATLKAKGRSMTLKVVTAGAYDPETGTDPGSSTASYPCWGIKGSFALAQIDGTNIIAGDCRATIGAHSLPVAPQPGNGLMIGEDEWSVVNVDTVSPADVAILHNLHLRRA</sequence>
<organism evidence="1 2">
    <name type="scientific">Humidesulfovibrio mexicanus</name>
    <dbReference type="NCBI Taxonomy" id="147047"/>
    <lineage>
        <taxon>Bacteria</taxon>
        <taxon>Pseudomonadati</taxon>
        <taxon>Thermodesulfobacteriota</taxon>
        <taxon>Desulfovibrionia</taxon>
        <taxon>Desulfovibrionales</taxon>
        <taxon>Desulfovibrionaceae</taxon>
        <taxon>Humidesulfovibrio</taxon>
    </lineage>
</organism>
<dbReference type="OrthoDB" id="6006387at2"/>
<reference evidence="1 2" key="1">
    <citation type="submission" date="2017-06" db="EMBL/GenBank/DDBJ databases">
        <authorList>
            <person name="Kim H.J."/>
            <person name="Triplett B.A."/>
        </authorList>
    </citation>
    <scope>NUCLEOTIDE SEQUENCE [LARGE SCALE GENOMIC DNA]</scope>
    <source>
        <strain evidence="1 2">DSM 13116</strain>
    </source>
</reference>
<dbReference type="RefSeq" id="WP_089274490.1">
    <property type="nucleotide sequence ID" value="NZ_FZOC01000004.1"/>
</dbReference>
<dbReference type="AlphaFoldDB" id="A0A239AZ35"/>
<dbReference type="Proteomes" id="UP000198324">
    <property type="component" value="Unassembled WGS sequence"/>
</dbReference>
<gene>
    <name evidence="1" type="ORF">SAMN04488503_2286</name>
</gene>
<evidence type="ECO:0000313" key="2">
    <source>
        <dbReference type="Proteomes" id="UP000198324"/>
    </source>
</evidence>
<dbReference type="EMBL" id="FZOC01000004">
    <property type="protein sequence ID" value="SNS00284.1"/>
    <property type="molecule type" value="Genomic_DNA"/>
</dbReference>
<accession>A0A239AZ35</accession>